<reference evidence="1 2" key="1">
    <citation type="submission" date="2020-07" db="EMBL/GenBank/DDBJ databases">
        <authorList>
            <person name="Sun Q."/>
        </authorList>
    </citation>
    <scope>NUCLEOTIDE SEQUENCE [LARGE SCALE GENOMIC DNA]</scope>
    <source>
        <strain evidence="1 2">MAH-1</strain>
    </source>
</reference>
<comment type="caution">
    <text evidence="1">The sequence shown here is derived from an EMBL/GenBank/DDBJ whole genome shotgun (WGS) entry which is preliminary data.</text>
</comment>
<dbReference type="Proteomes" id="UP000535020">
    <property type="component" value="Unassembled WGS sequence"/>
</dbReference>
<sequence>MTTEEYNNISMLYQFLTKRFDINQNYTSSDYHRCYHPNYYGVRGNGLEVLKRFEHLNFQDLYSEEYLKSQFYSQEYLTSKLVIIEENRVCVMPELGSILFYQLISMMKGGITEYLRQLKYIVENKIGIFRLSDDGDLLKFDLRSYENLLLKFEAIKDFNLFHHLFTKTNSNIIMLNWDNQVEIPIHEIEKFIAHIDHMTFR</sequence>
<gene>
    <name evidence="1" type="ORF">HZF10_02020</name>
</gene>
<dbReference type="AlphaFoldDB" id="A0A7Y8XZN5"/>
<dbReference type="RefSeq" id="WP_176004501.1">
    <property type="nucleotide sequence ID" value="NZ_JABWMI010000003.1"/>
</dbReference>
<keyword evidence="2" id="KW-1185">Reference proteome</keyword>
<protein>
    <submittedName>
        <fullName evidence="1">Uncharacterized protein</fullName>
    </submittedName>
</protein>
<accession>A0A7Y8XZN5</accession>
<proteinExistence type="predicted"/>
<evidence type="ECO:0000313" key="2">
    <source>
        <dbReference type="Proteomes" id="UP000535020"/>
    </source>
</evidence>
<organism evidence="1 2">
    <name type="scientific">Flavobacterium agri</name>
    <dbReference type="NCBI Taxonomy" id="2743471"/>
    <lineage>
        <taxon>Bacteria</taxon>
        <taxon>Pseudomonadati</taxon>
        <taxon>Bacteroidota</taxon>
        <taxon>Flavobacteriia</taxon>
        <taxon>Flavobacteriales</taxon>
        <taxon>Flavobacteriaceae</taxon>
        <taxon>Flavobacterium</taxon>
    </lineage>
</organism>
<name>A0A7Y8XZN5_9FLAO</name>
<evidence type="ECO:0000313" key="1">
    <source>
        <dbReference type="EMBL" id="NYA69681.1"/>
    </source>
</evidence>
<dbReference type="EMBL" id="JACBJI010000001">
    <property type="protein sequence ID" value="NYA69681.1"/>
    <property type="molecule type" value="Genomic_DNA"/>
</dbReference>